<keyword evidence="2" id="KW-0805">Transcription regulation</keyword>
<sequence>MENLTVPDARRHAIGAALLRLVARDGLDGISLRAVAAEAGTSLGMVQRQFADKDELLSSALRQTGAATAERIRRIPKRAPVLDTLRRIADELLPLDEQRIIEARVYYAFTAKAMTRADLAVLVQARDAEFQAILTASLLAAEQSGEIPPGQDHAALARLFSSALDGVSLALLTRAPDSPTADIVAGLDAVLALITRPG</sequence>
<dbReference type="GO" id="GO:0000976">
    <property type="term" value="F:transcription cis-regulatory region binding"/>
    <property type="evidence" value="ECO:0007669"/>
    <property type="project" value="TreeGrafter"/>
</dbReference>
<dbReference type="SUPFAM" id="SSF46689">
    <property type="entry name" value="Homeodomain-like"/>
    <property type="match status" value="1"/>
</dbReference>
<feature type="domain" description="HTH tetR-type" evidence="6">
    <location>
        <begin position="8"/>
        <end position="68"/>
    </location>
</feature>
<dbReference type="InterPro" id="IPR039538">
    <property type="entry name" value="BetI_C"/>
</dbReference>
<dbReference type="PANTHER" id="PTHR30055:SF148">
    <property type="entry name" value="TETR-FAMILY TRANSCRIPTIONAL REGULATOR"/>
    <property type="match status" value="1"/>
</dbReference>
<evidence type="ECO:0000256" key="5">
    <source>
        <dbReference type="PROSITE-ProRule" id="PRU00335"/>
    </source>
</evidence>
<keyword evidence="1" id="KW-0678">Repressor</keyword>
<dbReference type="GO" id="GO:0003700">
    <property type="term" value="F:DNA-binding transcription factor activity"/>
    <property type="evidence" value="ECO:0007669"/>
    <property type="project" value="TreeGrafter"/>
</dbReference>
<evidence type="ECO:0000259" key="6">
    <source>
        <dbReference type="PROSITE" id="PS50977"/>
    </source>
</evidence>
<dbReference type="RefSeq" id="WP_185002604.1">
    <property type="nucleotide sequence ID" value="NZ_BAAAUI010000012.1"/>
</dbReference>
<dbReference type="InterPro" id="IPR009057">
    <property type="entry name" value="Homeodomain-like_sf"/>
</dbReference>
<evidence type="ECO:0000256" key="4">
    <source>
        <dbReference type="ARBA" id="ARBA00023163"/>
    </source>
</evidence>
<dbReference type="PROSITE" id="PS50977">
    <property type="entry name" value="HTH_TETR_2"/>
    <property type="match status" value="1"/>
</dbReference>
<keyword evidence="3 5" id="KW-0238">DNA-binding</keyword>
<evidence type="ECO:0000256" key="1">
    <source>
        <dbReference type="ARBA" id="ARBA00022491"/>
    </source>
</evidence>
<dbReference type="SUPFAM" id="SSF48498">
    <property type="entry name" value="Tetracyclin repressor-like, C-terminal domain"/>
    <property type="match status" value="1"/>
</dbReference>
<reference evidence="7 8" key="1">
    <citation type="submission" date="2020-08" db="EMBL/GenBank/DDBJ databases">
        <title>Sequencing the genomes of 1000 actinobacteria strains.</title>
        <authorList>
            <person name="Klenk H.-P."/>
        </authorList>
    </citation>
    <scope>NUCLEOTIDE SEQUENCE [LARGE SCALE GENOMIC DNA]</scope>
    <source>
        <strain evidence="7 8">DSM 44230</strain>
    </source>
</reference>
<accession>A0A7W7C942</accession>
<organism evidence="7 8">
    <name type="scientific">Crossiella cryophila</name>
    <dbReference type="NCBI Taxonomy" id="43355"/>
    <lineage>
        <taxon>Bacteria</taxon>
        <taxon>Bacillati</taxon>
        <taxon>Actinomycetota</taxon>
        <taxon>Actinomycetes</taxon>
        <taxon>Pseudonocardiales</taxon>
        <taxon>Pseudonocardiaceae</taxon>
        <taxon>Crossiella</taxon>
    </lineage>
</organism>
<evidence type="ECO:0000256" key="2">
    <source>
        <dbReference type="ARBA" id="ARBA00023015"/>
    </source>
</evidence>
<gene>
    <name evidence="7" type="ORF">HNR67_002947</name>
</gene>
<dbReference type="Proteomes" id="UP000533598">
    <property type="component" value="Unassembled WGS sequence"/>
</dbReference>
<evidence type="ECO:0000256" key="3">
    <source>
        <dbReference type="ARBA" id="ARBA00023125"/>
    </source>
</evidence>
<dbReference type="PANTHER" id="PTHR30055">
    <property type="entry name" value="HTH-TYPE TRANSCRIPTIONAL REGULATOR RUTR"/>
    <property type="match status" value="1"/>
</dbReference>
<name>A0A7W7C942_9PSEU</name>
<keyword evidence="8" id="KW-1185">Reference proteome</keyword>
<proteinExistence type="predicted"/>
<feature type="DNA-binding region" description="H-T-H motif" evidence="5">
    <location>
        <begin position="31"/>
        <end position="50"/>
    </location>
</feature>
<comment type="caution">
    <text evidence="7">The sequence shown here is derived from an EMBL/GenBank/DDBJ whole genome shotgun (WGS) entry which is preliminary data.</text>
</comment>
<keyword evidence="4" id="KW-0804">Transcription</keyword>
<protein>
    <submittedName>
        <fullName evidence="7">AcrR family transcriptional regulator</fullName>
    </submittedName>
</protein>
<dbReference type="Pfam" id="PF00440">
    <property type="entry name" value="TetR_N"/>
    <property type="match status" value="1"/>
</dbReference>
<dbReference type="InterPro" id="IPR036271">
    <property type="entry name" value="Tet_transcr_reg_TetR-rel_C_sf"/>
</dbReference>
<dbReference type="Gene3D" id="1.10.357.10">
    <property type="entry name" value="Tetracycline Repressor, domain 2"/>
    <property type="match status" value="1"/>
</dbReference>
<dbReference type="EMBL" id="JACHMH010000001">
    <property type="protein sequence ID" value="MBB4676829.1"/>
    <property type="molecule type" value="Genomic_DNA"/>
</dbReference>
<dbReference type="InterPro" id="IPR050109">
    <property type="entry name" value="HTH-type_TetR-like_transc_reg"/>
</dbReference>
<dbReference type="AlphaFoldDB" id="A0A7W7C942"/>
<evidence type="ECO:0000313" key="8">
    <source>
        <dbReference type="Proteomes" id="UP000533598"/>
    </source>
</evidence>
<evidence type="ECO:0000313" key="7">
    <source>
        <dbReference type="EMBL" id="MBB4676829.1"/>
    </source>
</evidence>
<dbReference type="Pfam" id="PF13977">
    <property type="entry name" value="TetR_C_6"/>
    <property type="match status" value="1"/>
</dbReference>
<dbReference type="InterPro" id="IPR001647">
    <property type="entry name" value="HTH_TetR"/>
</dbReference>